<keyword evidence="3" id="KW-1185">Reference proteome</keyword>
<dbReference type="Proteomes" id="UP000794436">
    <property type="component" value="Unassembled WGS sequence"/>
</dbReference>
<proteinExistence type="predicted"/>
<evidence type="ECO:0000313" key="2">
    <source>
        <dbReference type="EMBL" id="TMW57316.1"/>
    </source>
</evidence>
<dbReference type="InterPro" id="IPR003409">
    <property type="entry name" value="MORN"/>
</dbReference>
<dbReference type="AlphaFoldDB" id="A0A8K1FCL2"/>
<dbReference type="OrthoDB" id="437960at2759"/>
<dbReference type="PANTHER" id="PTHR23084">
    <property type="entry name" value="PHOSPHATIDYLINOSITOL-4-PHOSPHATE 5-KINASE RELATED"/>
    <property type="match status" value="1"/>
</dbReference>
<evidence type="ECO:0000313" key="3">
    <source>
        <dbReference type="Proteomes" id="UP000794436"/>
    </source>
</evidence>
<dbReference type="SUPFAM" id="SSF82185">
    <property type="entry name" value="Histone H3 K4-specific methyltransferase SET7/9 N-terminal domain"/>
    <property type="match status" value="1"/>
</dbReference>
<reference evidence="2" key="1">
    <citation type="submission" date="2019-03" db="EMBL/GenBank/DDBJ databases">
        <title>Long read genome sequence of the mycoparasitic Pythium oligandrum ATCC 38472 isolated from sugarbeet rhizosphere.</title>
        <authorList>
            <person name="Gaulin E."/>
        </authorList>
    </citation>
    <scope>NUCLEOTIDE SEQUENCE</scope>
    <source>
        <strain evidence="2">ATCC 38472_TT</strain>
    </source>
</reference>
<comment type="caution">
    <text evidence="2">The sequence shown here is derived from an EMBL/GenBank/DDBJ whole genome shotgun (WGS) entry which is preliminary data.</text>
</comment>
<dbReference type="Pfam" id="PF02493">
    <property type="entry name" value="MORN"/>
    <property type="match status" value="2"/>
</dbReference>
<organism evidence="2 3">
    <name type="scientific">Pythium oligandrum</name>
    <name type="common">Mycoparasitic fungus</name>
    <dbReference type="NCBI Taxonomy" id="41045"/>
    <lineage>
        <taxon>Eukaryota</taxon>
        <taxon>Sar</taxon>
        <taxon>Stramenopiles</taxon>
        <taxon>Oomycota</taxon>
        <taxon>Peronosporomycetes</taxon>
        <taxon>Pythiales</taxon>
        <taxon>Pythiaceae</taxon>
        <taxon>Pythium</taxon>
    </lineage>
</organism>
<keyword evidence="1" id="KW-0677">Repeat</keyword>
<sequence length="365" mass="42490">MYRSVLDASPLVLEFAFDPLRPLHAHEDSTLQWPEYPYKQVVIDSVRSKFLLPKPSIDAAAGALLIARGDVSRAVFEVEQHFEHESHSDGASGTSNTGWMLLEKRFRDERAAFQVAKREDIRAQKRIVQQKLAAIAQKDKEEEERLELEAWKKRQVIRRYDNGRKYDGEGVNQNGVLIPHGHGTMWVPEKESYTGSMGDMKRVPKYIGEWRDGFMHGRGTFYWRNGDAWEGHFCRDEMQGRGVYTFGLGEPDSNDVVDSTRDVPKEQRVRYYDKSQHVCWSDQLELGCRIKVKTNHHYGDPLTAAIRRENVQLEYEVEYVIVQYDESKDRHLVRKAETEDTKWISLHNTTFRVVSMRPCTRLEPE</sequence>
<dbReference type="PANTHER" id="PTHR23084:SF263">
    <property type="entry name" value="MORN REPEAT-CONTAINING PROTEIN 1"/>
    <property type="match status" value="1"/>
</dbReference>
<name>A0A8K1FCL2_PYTOL</name>
<dbReference type="Gene3D" id="2.20.110.10">
    <property type="entry name" value="Histone H3 K4-specific methyltransferase SET7/9 N-terminal domain"/>
    <property type="match status" value="1"/>
</dbReference>
<dbReference type="SMART" id="SM00698">
    <property type="entry name" value="MORN"/>
    <property type="match status" value="2"/>
</dbReference>
<dbReference type="EMBL" id="SPLM01000144">
    <property type="protein sequence ID" value="TMW57316.1"/>
    <property type="molecule type" value="Genomic_DNA"/>
</dbReference>
<accession>A0A8K1FCL2</accession>
<evidence type="ECO:0000256" key="1">
    <source>
        <dbReference type="ARBA" id="ARBA00022737"/>
    </source>
</evidence>
<gene>
    <name evidence="2" type="ORF">Poli38472_003241</name>
</gene>
<protein>
    <submittedName>
        <fullName evidence="2">Uncharacterized protein</fullName>
    </submittedName>
</protein>